<proteinExistence type="predicted"/>
<dbReference type="PROSITE" id="PS51257">
    <property type="entry name" value="PROKAR_LIPOPROTEIN"/>
    <property type="match status" value="1"/>
</dbReference>
<dbReference type="AlphaFoldDB" id="A0A412PAN5"/>
<evidence type="ECO:0000313" key="3">
    <source>
        <dbReference type="Proteomes" id="UP000284731"/>
    </source>
</evidence>
<feature type="domain" description="DUF4145" evidence="1">
    <location>
        <begin position="106"/>
        <end position="196"/>
    </location>
</feature>
<dbReference type="InterPro" id="IPR025285">
    <property type="entry name" value="DUF4145"/>
</dbReference>
<gene>
    <name evidence="2" type="ORF">DWX20_09585</name>
</gene>
<dbReference type="RefSeq" id="WP_118765346.1">
    <property type="nucleotide sequence ID" value="NZ_CABJCF010000005.1"/>
</dbReference>
<reference evidence="2 3" key="1">
    <citation type="submission" date="2018-08" db="EMBL/GenBank/DDBJ databases">
        <title>A genome reference for cultivated species of the human gut microbiota.</title>
        <authorList>
            <person name="Zou Y."/>
            <person name="Xue W."/>
            <person name="Luo G."/>
        </authorList>
    </citation>
    <scope>NUCLEOTIDE SEQUENCE [LARGE SCALE GENOMIC DNA]</scope>
    <source>
        <strain evidence="2 3">AF18-46</strain>
    </source>
</reference>
<dbReference type="Pfam" id="PF13643">
    <property type="entry name" value="DUF4145"/>
    <property type="match status" value="1"/>
</dbReference>
<protein>
    <submittedName>
        <fullName evidence="2">DUF4145 domain-containing protein</fullName>
    </submittedName>
</protein>
<name>A0A412PAN5_9FIRM</name>
<evidence type="ECO:0000313" key="2">
    <source>
        <dbReference type="EMBL" id="RGT53679.1"/>
    </source>
</evidence>
<dbReference type="EMBL" id="QRWX01000005">
    <property type="protein sequence ID" value="RGT53679.1"/>
    <property type="molecule type" value="Genomic_DNA"/>
</dbReference>
<dbReference type="Proteomes" id="UP000284731">
    <property type="component" value="Unassembled WGS sequence"/>
</dbReference>
<organism evidence="2 3">
    <name type="scientific">Solobacterium moorei</name>
    <dbReference type="NCBI Taxonomy" id="102148"/>
    <lineage>
        <taxon>Bacteria</taxon>
        <taxon>Bacillati</taxon>
        <taxon>Bacillota</taxon>
        <taxon>Erysipelotrichia</taxon>
        <taxon>Erysipelotrichales</taxon>
        <taxon>Erysipelotrichaceae</taxon>
        <taxon>Solobacterium</taxon>
    </lineage>
</organism>
<accession>A0A412PAN5</accession>
<comment type="caution">
    <text evidence="2">The sequence shown here is derived from an EMBL/GenBank/DDBJ whole genome shotgun (WGS) entry which is preliminary data.</text>
</comment>
<sequence length="229" mass="25848">MTDFNKISSQYCPFCGVNIPTSTSACARDYRLSFDGIESILSGLSYEYEFSGINIQYLKCPSCSSYLLNIKSDGTCFEPFESLIYPATLAKHFPKYIPEQIRKDYEEAYSIVSLSPKASATLSRRCLQGMIHDFWGITEKNLNAEITSLKPLISPSLWKAIDGIRTIGNIGAHMESDINVIVDIEPGEAEKLLKLIEHLIKEWYINRHDTEILFNEVNAISDEKKAKAL</sequence>
<evidence type="ECO:0000259" key="1">
    <source>
        <dbReference type="Pfam" id="PF13643"/>
    </source>
</evidence>